<evidence type="ECO:0000256" key="3">
    <source>
        <dbReference type="SAM" id="MobiDB-lite"/>
    </source>
</evidence>
<feature type="domain" description="HTH araC/xylS-type" evidence="4">
    <location>
        <begin position="238"/>
        <end position="336"/>
    </location>
</feature>
<gene>
    <name evidence="5" type="ORF">GCM10010315_09950</name>
</gene>
<protein>
    <submittedName>
        <fullName evidence="5">Helix-turn-helix domain-containing protein</fullName>
    </submittedName>
</protein>
<dbReference type="CDD" id="cd03137">
    <property type="entry name" value="GATase1_AraC_1"/>
    <property type="match status" value="1"/>
</dbReference>
<dbReference type="Proteomes" id="UP001500886">
    <property type="component" value="Unassembled WGS sequence"/>
</dbReference>
<dbReference type="SUPFAM" id="SSF46689">
    <property type="entry name" value="Homeodomain-like"/>
    <property type="match status" value="2"/>
</dbReference>
<keyword evidence="2" id="KW-0804">Transcription</keyword>
<evidence type="ECO:0000256" key="2">
    <source>
        <dbReference type="ARBA" id="ARBA00023163"/>
    </source>
</evidence>
<comment type="caution">
    <text evidence="5">The sequence shown here is derived from an EMBL/GenBank/DDBJ whole genome shotgun (WGS) entry which is preliminary data.</text>
</comment>
<dbReference type="SUPFAM" id="SSF52317">
    <property type="entry name" value="Class I glutamine amidotransferase-like"/>
    <property type="match status" value="1"/>
</dbReference>
<dbReference type="Gene3D" id="1.10.10.60">
    <property type="entry name" value="Homeodomain-like"/>
    <property type="match status" value="1"/>
</dbReference>
<dbReference type="Pfam" id="PF12833">
    <property type="entry name" value="HTH_18"/>
    <property type="match status" value="1"/>
</dbReference>
<dbReference type="EMBL" id="BAAASL010000003">
    <property type="protein sequence ID" value="GAA2710308.1"/>
    <property type="molecule type" value="Genomic_DNA"/>
</dbReference>
<dbReference type="Pfam" id="PF01965">
    <property type="entry name" value="DJ-1_PfpI"/>
    <property type="match status" value="1"/>
</dbReference>
<accession>A0ABP6G191</accession>
<evidence type="ECO:0000313" key="5">
    <source>
        <dbReference type="EMBL" id="GAA2710308.1"/>
    </source>
</evidence>
<dbReference type="InterPro" id="IPR002818">
    <property type="entry name" value="DJ-1/PfpI"/>
</dbReference>
<name>A0ABP6G191_9ACTN</name>
<organism evidence="5 6">
    <name type="scientific">Streptomyces luteosporeus</name>
    <dbReference type="NCBI Taxonomy" id="173856"/>
    <lineage>
        <taxon>Bacteria</taxon>
        <taxon>Bacillati</taxon>
        <taxon>Actinomycetota</taxon>
        <taxon>Actinomycetes</taxon>
        <taxon>Kitasatosporales</taxon>
        <taxon>Streptomycetaceae</taxon>
        <taxon>Streptomyces</taxon>
    </lineage>
</organism>
<dbReference type="InterPro" id="IPR018060">
    <property type="entry name" value="HTH_AraC"/>
</dbReference>
<keyword evidence="1" id="KW-0805">Transcription regulation</keyword>
<evidence type="ECO:0000313" key="6">
    <source>
        <dbReference type="Proteomes" id="UP001500886"/>
    </source>
</evidence>
<dbReference type="PANTHER" id="PTHR43130">
    <property type="entry name" value="ARAC-FAMILY TRANSCRIPTIONAL REGULATOR"/>
    <property type="match status" value="1"/>
</dbReference>
<evidence type="ECO:0000259" key="4">
    <source>
        <dbReference type="PROSITE" id="PS01124"/>
    </source>
</evidence>
<dbReference type="PROSITE" id="PS01124">
    <property type="entry name" value="HTH_ARAC_FAMILY_2"/>
    <property type="match status" value="1"/>
</dbReference>
<dbReference type="InterPro" id="IPR029062">
    <property type="entry name" value="Class_I_gatase-like"/>
</dbReference>
<sequence>MVRSGPDRSLNSAARPQGRVSGLNATQSKDLAMHRVAVLAVPAVKPFDLSMPYTLLGGHPGYEVTVCTAVPGVVAASGGIEVVIRHGLEAVAAADTVIVPSTASRHDAEPAALDALQEAAAAGKRVASICSGAFVLAQAGLLDGRVATTHWALAEELQRAFPAVRVDADRLFAEDGRIVTGAGSAAGIDLCLHLISCDYGAAAANTAARAAVVTPVRHGGQAQFVQTPLPAETDSSLDAARIWALQHLNQPISLHDLAARAKVSVRTLTRRFTAETGVTPFQWLLQQRLLRARELLETTDLTVDHVARRSGLGSGESLRQHLSRQIGMTPAAYRSAFTHRPSAKTGQ</sequence>
<proteinExistence type="predicted"/>
<dbReference type="Gene3D" id="3.40.50.880">
    <property type="match status" value="1"/>
</dbReference>
<feature type="region of interest" description="Disordered" evidence="3">
    <location>
        <begin position="1"/>
        <end position="26"/>
    </location>
</feature>
<keyword evidence="6" id="KW-1185">Reference proteome</keyword>
<dbReference type="InterPro" id="IPR052158">
    <property type="entry name" value="INH-QAR"/>
</dbReference>
<dbReference type="SMART" id="SM00342">
    <property type="entry name" value="HTH_ARAC"/>
    <property type="match status" value="1"/>
</dbReference>
<dbReference type="InterPro" id="IPR009057">
    <property type="entry name" value="Homeodomain-like_sf"/>
</dbReference>
<dbReference type="PANTHER" id="PTHR43130:SF3">
    <property type="entry name" value="HTH-TYPE TRANSCRIPTIONAL REGULATOR RV1931C"/>
    <property type="match status" value="1"/>
</dbReference>
<reference evidence="6" key="1">
    <citation type="journal article" date="2019" name="Int. J. Syst. Evol. Microbiol.">
        <title>The Global Catalogue of Microorganisms (GCM) 10K type strain sequencing project: providing services to taxonomists for standard genome sequencing and annotation.</title>
        <authorList>
            <consortium name="The Broad Institute Genomics Platform"/>
            <consortium name="The Broad Institute Genome Sequencing Center for Infectious Disease"/>
            <person name="Wu L."/>
            <person name="Ma J."/>
        </authorList>
    </citation>
    <scope>NUCLEOTIDE SEQUENCE [LARGE SCALE GENOMIC DNA]</scope>
    <source>
        <strain evidence="6">JCM 4542</strain>
    </source>
</reference>
<evidence type="ECO:0000256" key="1">
    <source>
        <dbReference type="ARBA" id="ARBA00023015"/>
    </source>
</evidence>